<evidence type="ECO:0000256" key="2">
    <source>
        <dbReference type="ARBA" id="ARBA00023015"/>
    </source>
</evidence>
<dbReference type="InterPro" id="IPR000792">
    <property type="entry name" value="Tscrpt_reg_LuxR_C"/>
</dbReference>
<dbReference type="InterPro" id="IPR058245">
    <property type="entry name" value="NreC/VraR/RcsB-like_REC"/>
</dbReference>
<dbReference type="Pfam" id="PF00072">
    <property type="entry name" value="Response_reg"/>
    <property type="match status" value="1"/>
</dbReference>
<dbReference type="CDD" id="cd17535">
    <property type="entry name" value="REC_NarL-like"/>
    <property type="match status" value="1"/>
</dbReference>
<dbReference type="PROSITE" id="PS50110">
    <property type="entry name" value="RESPONSE_REGULATORY"/>
    <property type="match status" value="1"/>
</dbReference>
<dbReference type="SUPFAM" id="SSF52172">
    <property type="entry name" value="CheY-like"/>
    <property type="match status" value="1"/>
</dbReference>
<dbReference type="EMBL" id="JBHSBL010000028">
    <property type="protein sequence ID" value="MFC4071498.1"/>
    <property type="molecule type" value="Genomic_DNA"/>
</dbReference>
<name>A0ABV8J814_9ACTN</name>
<evidence type="ECO:0000259" key="6">
    <source>
        <dbReference type="PROSITE" id="PS50043"/>
    </source>
</evidence>
<dbReference type="SMART" id="SM00421">
    <property type="entry name" value="HTH_LUXR"/>
    <property type="match status" value="1"/>
</dbReference>
<dbReference type="CDD" id="cd06170">
    <property type="entry name" value="LuxR_C_like"/>
    <property type="match status" value="1"/>
</dbReference>
<keyword evidence="4" id="KW-0804">Transcription</keyword>
<dbReference type="Pfam" id="PF00196">
    <property type="entry name" value="GerE"/>
    <property type="match status" value="1"/>
</dbReference>
<organism evidence="8 9">
    <name type="scientific">Actinoplanes subglobosus</name>
    <dbReference type="NCBI Taxonomy" id="1547892"/>
    <lineage>
        <taxon>Bacteria</taxon>
        <taxon>Bacillati</taxon>
        <taxon>Actinomycetota</taxon>
        <taxon>Actinomycetes</taxon>
        <taxon>Micromonosporales</taxon>
        <taxon>Micromonosporaceae</taxon>
        <taxon>Actinoplanes</taxon>
    </lineage>
</organism>
<keyword evidence="9" id="KW-1185">Reference proteome</keyword>
<dbReference type="Proteomes" id="UP001595867">
    <property type="component" value="Unassembled WGS sequence"/>
</dbReference>
<dbReference type="PRINTS" id="PR00038">
    <property type="entry name" value="HTHLUXR"/>
</dbReference>
<dbReference type="InterPro" id="IPR039420">
    <property type="entry name" value="WalR-like"/>
</dbReference>
<evidence type="ECO:0000256" key="4">
    <source>
        <dbReference type="ARBA" id="ARBA00023163"/>
    </source>
</evidence>
<dbReference type="PANTHER" id="PTHR43214">
    <property type="entry name" value="TWO-COMPONENT RESPONSE REGULATOR"/>
    <property type="match status" value="1"/>
</dbReference>
<dbReference type="InterPro" id="IPR016032">
    <property type="entry name" value="Sig_transdc_resp-reg_C-effctor"/>
</dbReference>
<evidence type="ECO:0000256" key="1">
    <source>
        <dbReference type="ARBA" id="ARBA00022553"/>
    </source>
</evidence>
<dbReference type="SMART" id="SM00448">
    <property type="entry name" value="REC"/>
    <property type="match status" value="1"/>
</dbReference>
<evidence type="ECO:0000256" key="3">
    <source>
        <dbReference type="ARBA" id="ARBA00023125"/>
    </source>
</evidence>
<feature type="domain" description="HTH luxR-type" evidence="6">
    <location>
        <begin position="149"/>
        <end position="214"/>
    </location>
</feature>
<keyword evidence="3" id="KW-0238">DNA-binding</keyword>
<comment type="caution">
    <text evidence="8">The sequence shown here is derived from an EMBL/GenBank/DDBJ whole genome shotgun (WGS) entry which is preliminary data.</text>
</comment>
<keyword evidence="2" id="KW-0805">Transcription regulation</keyword>
<dbReference type="PANTHER" id="PTHR43214:SF24">
    <property type="entry name" value="TRANSCRIPTIONAL REGULATORY PROTEIN NARL-RELATED"/>
    <property type="match status" value="1"/>
</dbReference>
<reference evidence="9" key="1">
    <citation type="journal article" date="2019" name="Int. J. Syst. Evol. Microbiol.">
        <title>The Global Catalogue of Microorganisms (GCM) 10K type strain sequencing project: providing services to taxonomists for standard genome sequencing and annotation.</title>
        <authorList>
            <consortium name="The Broad Institute Genomics Platform"/>
            <consortium name="The Broad Institute Genome Sequencing Center for Infectious Disease"/>
            <person name="Wu L."/>
            <person name="Ma J."/>
        </authorList>
    </citation>
    <scope>NUCLEOTIDE SEQUENCE [LARGE SCALE GENOMIC DNA]</scope>
    <source>
        <strain evidence="9">TBRC 5832</strain>
    </source>
</reference>
<evidence type="ECO:0000313" key="9">
    <source>
        <dbReference type="Proteomes" id="UP001595867"/>
    </source>
</evidence>
<proteinExistence type="predicted"/>
<dbReference type="SUPFAM" id="SSF46894">
    <property type="entry name" value="C-terminal effector domain of the bipartite response regulators"/>
    <property type="match status" value="1"/>
</dbReference>
<dbReference type="InterPro" id="IPR001789">
    <property type="entry name" value="Sig_transdc_resp-reg_receiver"/>
</dbReference>
<evidence type="ECO:0000256" key="5">
    <source>
        <dbReference type="PROSITE-ProRule" id="PRU00169"/>
    </source>
</evidence>
<accession>A0ABV8J814</accession>
<protein>
    <submittedName>
        <fullName evidence="8">LuxR C-terminal-related transcriptional regulator</fullName>
    </submittedName>
</protein>
<dbReference type="PROSITE" id="PS50043">
    <property type="entry name" value="HTH_LUXR_2"/>
    <property type="match status" value="1"/>
</dbReference>
<dbReference type="PROSITE" id="PS00622">
    <property type="entry name" value="HTH_LUXR_1"/>
    <property type="match status" value="1"/>
</dbReference>
<dbReference type="InterPro" id="IPR011006">
    <property type="entry name" value="CheY-like_superfamily"/>
</dbReference>
<feature type="domain" description="Response regulatory" evidence="7">
    <location>
        <begin position="9"/>
        <end position="121"/>
    </location>
</feature>
<evidence type="ECO:0000259" key="7">
    <source>
        <dbReference type="PROSITE" id="PS50110"/>
    </source>
</evidence>
<gene>
    <name evidence="8" type="ORF">ACFO0C_41735</name>
</gene>
<keyword evidence="1 5" id="KW-0597">Phosphoprotein</keyword>
<dbReference type="RefSeq" id="WP_378072373.1">
    <property type="nucleotide sequence ID" value="NZ_JBHSBL010000028.1"/>
</dbReference>
<sequence>MSTEQNPIRVLIADEHPLIRGGLALLLGRPDDIEVVAQAGDAVRAVGLSRTERPDVVVMDLLADGIEATRQIVGSGYARVLALAAILDRPVARRILLAGASGFLLTGADPQVLVTAVRAVAGGGAWLDADLASDLLREYVTRPTAVATGTALLDHLTPRETEVLALVAQGLGNTEIARQLFVAESTVKTHLGRILTKLGLRDRAQAVVAAYRSGLVRVAPVRTHGTGWSSGCLTSPETTRTTSR</sequence>
<evidence type="ECO:0000313" key="8">
    <source>
        <dbReference type="EMBL" id="MFC4071498.1"/>
    </source>
</evidence>
<feature type="modified residue" description="4-aspartylphosphate" evidence="5">
    <location>
        <position position="60"/>
    </location>
</feature>
<dbReference type="Gene3D" id="3.40.50.2300">
    <property type="match status" value="1"/>
</dbReference>